<sequence>MAALRIAIESEGELAKSSVPDLVLTTSDSNRHAHRVTFEIMKAEPYLSGILNYPEKVCLIVTIHPIPTALFTIQRHILKCADESATHAPAAASKRAHELPVPEPEAYVLTKKHPDAFTAFVTTVVISCAYATEQRDGFKVKAPPVLPFWIRSEIQFLDYSTRPCDRQQQKMYDKTYHLGRVFYSYLEEPTYQVVAARKCDGTVRYRSLREYRREETASIVSFRQVSKISDGSLSPPSLASFHQISYIYQKRPARPGDFSGFASVDGDDHLFLIAGKLIFPSDTH</sequence>
<dbReference type="EMBL" id="BGZK01001361">
    <property type="protein sequence ID" value="GBP78203.1"/>
    <property type="molecule type" value="Genomic_DNA"/>
</dbReference>
<name>A0A4C1YT95_EUMVA</name>
<gene>
    <name evidence="1" type="ORF">EVAR_53988_1</name>
</gene>
<dbReference type="AlphaFoldDB" id="A0A4C1YT95"/>
<proteinExistence type="predicted"/>
<reference evidence="1 2" key="1">
    <citation type="journal article" date="2019" name="Commun. Biol.">
        <title>The bagworm genome reveals a unique fibroin gene that provides high tensile strength.</title>
        <authorList>
            <person name="Kono N."/>
            <person name="Nakamura H."/>
            <person name="Ohtoshi R."/>
            <person name="Tomita M."/>
            <person name="Numata K."/>
            <person name="Arakawa K."/>
        </authorList>
    </citation>
    <scope>NUCLEOTIDE SEQUENCE [LARGE SCALE GENOMIC DNA]</scope>
</reference>
<keyword evidence="2" id="KW-1185">Reference proteome</keyword>
<organism evidence="1 2">
    <name type="scientific">Eumeta variegata</name>
    <name type="common">Bagworm moth</name>
    <name type="synonym">Eumeta japonica</name>
    <dbReference type="NCBI Taxonomy" id="151549"/>
    <lineage>
        <taxon>Eukaryota</taxon>
        <taxon>Metazoa</taxon>
        <taxon>Ecdysozoa</taxon>
        <taxon>Arthropoda</taxon>
        <taxon>Hexapoda</taxon>
        <taxon>Insecta</taxon>
        <taxon>Pterygota</taxon>
        <taxon>Neoptera</taxon>
        <taxon>Endopterygota</taxon>
        <taxon>Lepidoptera</taxon>
        <taxon>Glossata</taxon>
        <taxon>Ditrysia</taxon>
        <taxon>Tineoidea</taxon>
        <taxon>Psychidae</taxon>
        <taxon>Oiketicinae</taxon>
        <taxon>Eumeta</taxon>
    </lineage>
</organism>
<evidence type="ECO:0000313" key="2">
    <source>
        <dbReference type="Proteomes" id="UP000299102"/>
    </source>
</evidence>
<evidence type="ECO:0000313" key="1">
    <source>
        <dbReference type="EMBL" id="GBP78203.1"/>
    </source>
</evidence>
<comment type="caution">
    <text evidence="1">The sequence shown here is derived from an EMBL/GenBank/DDBJ whole genome shotgun (WGS) entry which is preliminary data.</text>
</comment>
<dbReference type="Proteomes" id="UP000299102">
    <property type="component" value="Unassembled WGS sequence"/>
</dbReference>
<accession>A0A4C1YT95</accession>
<protein>
    <submittedName>
        <fullName evidence="1">Uncharacterized protein</fullName>
    </submittedName>
</protein>